<dbReference type="InParanoid" id="A0A5E4GIC2"/>
<dbReference type="GO" id="GO:0005506">
    <property type="term" value="F:iron ion binding"/>
    <property type="evidence" value="ECO:0007669"/>
    <property type="project" value="InterPro"/>
</dbReference>
<evidence type="ECO:0000256" key="1">
    <source>
        <dbReference type="ARBA" id="ARBA00001971"/>
    </source>
</evidence>
<comment type="cofactor">
    <cofactor evidence="1">
        <name>heme</name>
        <dbReference type="ChEBI" id="CHEBI:30413"/>
    </cofactor>
</comment>
<dbReference type="Proteomes" id="UP000327085">
    <property type="component" value="Unassembled WGS sequence"/>
</dbReference>
<accession>A0A5E4GIC2</accession>
<evidence type="ECO:0000256" key="4">
    <source>
        <dbReference type="ARBA" id="ARBA00022617"/>
    </source>
</evidence>
<evidence type="ECO:0000256" key="5">
    <source>
        <dbReference type="ARBA" id="ARBA00022692"/>
    </source>
</evidence>
<evidence type="ECO:0000256" key="7">
    <source>
        <dbReference type="ARBA" id="ARBA00022989"/>
    </source>
</evidence>
<dbReference type="InterPro" id="IPR036396">
    <property type="entry name" value="Cyt_P450_sf"/>
</dbReference>
<keyword evidence="4" id="KW-0349">Heme</keyword>
<reference evidence="13" key="1">
    <citation type="journal article" date="2020" name="Plant J.">
        <title>Transposons played a major role in the diversification between the closely related almond and peach genomes: results from the almond genome sequence.</title>
        <authorList>
            <person name="Alioto T."/>
            <person name="Alexiou K.G."/>
            <person name="Bardil A."/>
            <person name="Barteri F."/>
            <person name="Castanera R."/>
            <person name="Cruz F."/>
            <person name="Dhingra A."/>
            <person name="Duval H."/>
            <person name="Fernandez I Marti A."/>
            <person name="Frias L."/>
            <person name="Galan B."/>
            <person name="Garcia J.L."/>
            <person name="Howad W."/>
            <person name="Gomez-Garrido J."/>
            <person name="Gut M."/>
            <person name="Julca I."/>
            <person name="Morata J."/>
            <person name="Puigdomenech P."/>
            <person name="Ribeca P."/>
            <person name="Rubio Cabetas M.J."/>
            <person name="Vlasova A."/>
            <person name="Wirthensohn M."/>
            <person name="Garcia-Mas J."/>
            <person name="Gabaldon T."/>
            <person name="Casacuberta J.M."/>
            <person name="Arus P."/>
        </authorList>
    </citation>
    <scope>NUCLEOTIDE SEQUENCE [LARGE SCALE GENOMIC DNA]</scope>
    <source>
        <strain evidence="13">cv. Texas</strain>
    </source>
</reference>
<evidence type="ECO:0000256" key="9">
    <source>
        <dbReference type="ARBA" id="ARBA00023004"/>
    </source>
</evidence>
<evidence type="ECO:0000256" key="6">
    <source>
        <dbReference type="ARBA" id="ARBA00022723"/>
    </source>
</evidence>
<dbReference type="InterPro" id="IPR052306">
    <property type="entry name" value="CYP450_71D"/>
</dbReference>
<dbReference type="Gramene" id="VVA39292">
    <property type="protein sequence ID" value="VVA39292"/>
    <property type="gene ID" value="Prudul26B009520"/>
</dbReference>
<sequence length="190" mass="22095">MKPQNISKSSICSINRNPADLNMPEVGNGYMIRGEDLKFGKRIPFSRRHGLVKVDQHKWQRNMKALYQRGNVHHIEFDEGNFFQEKAREVDEESNEMILRTSATTMMRAMAELARKPKLMKKAQEEVRRCFGNKGNISERDTTELQYVKMIVKDTRLHPPAPMIIPRENMAHFKIQGYDIDSKTLVFVNG</sequence>
<evidence type="ECO:0000256" key="11">
    <source>
        <dbReference type="ARBA" id="ARBA00023136"/>
    </source>
</evidence>
<dbReference type="InterPro" id="IPR001128">
    <property type="entry name" value="Cyt_P450"/>
</dbReference>
<dbReference type="SUPFAM" id="SSF48264">
    <property type="entry name" value="Cytochrome P450"/>
    <property type="match status" value="1"/>
</dbReference>
<keyword evidence="10" id="KW-0503">Monooxygenase</keyword>
<evidence type="ECO:0000256" key="3">
    <source>
        <dbReference type="ARBA" id="ARBA00010617"/>
    </source>
</evidence>
<name>A0A5E4GIC2_PRUDU</name>
<dbReference type="PANTHER" id="PTHR47953:SF19">
    <property type="entry name" value="OS06G0641600 PROTEIN"/>
    <property type="match status" value="1"/>
</dbReference>
<gene>
    <name evidence="12" type="ORF">ALMOND_2B009520</name>
</gene>
<organism evidence="12 13">
    <name type="scientific">Prunus dulcis</name>
    <name type="common">Almond</name>
    <name type="synonym">Amygdalus dulcis</name>
    <dbReference type="NCBI Taxonomy" id="3755"/>
    <lineage>
        <taxon>Eukaryota</taxon>
        <taxon>Viridiplantae</taxon>
        <taxon>Streptophyta</taxon>
        <taxon>Embryophyta</taxon>
        <taxon>Tracheophyta</taxon>
        <taxon>Spermatophyta</taxon>
        <taxon>Magnoliopsida</taxon>
        <taxon>eudicotyledons</taxon>
        <taxon>Gunneridae</taxon>
        <taxon>Pentapetalae</taxon>
        <taxon>rosids</taxon>
        <taxon>fabids</taxon>
        <taxon>Rosales</taxon>
        <taxon>Rosaceae</taxon>
        <taxon>Amygdaloideae</taxon>
        <taxon>Amygdaleae</taxon>
        <taxon>Prunus</taxon>
    </lineage>
</organism>
<dbReference type="GO" id="GO:0020037">
    <property type="term" value="F:heme binding"/>
    <property type="evidence" value="ECO:0007669"/>
    <property type="project" value="InterPro"/>
</dbReference>
<evidence type="ECO:0000256" key="2">
    <source>
        <dbReference type="ARBA" id="ARBA00004167"/>
    </source>
</evidence>
<dbReference type="PANTHER" id="PTHR47953">
    <property type="entry name" value="OS08G0105600 PROTEIN"/>
    <property type="match status" value="1"/>
</dbReference>
<dbReference type="AlphaFoldDB" id="A0A5E4GIC2"/>
<keyword evidence="7" id="KW-1133">Transmembrane helix</keyword>
<comment type="similarity">
    <text evidence="3">Belongs to the cytochrome P450 family.</text>
</comment>
<dbReference type="Pfam" id="PF00067">
    <property type="entry name" value="p450"/>
    <property type="match status" value="1"/>
</dbReference>
<evidence type="ECO:0000256" key="8">
    <source>
        <dbReference type="ARBA" id="ARBA00023002"/>
    </source>
</evidence>
<dbReference type="Gene3D" id="1.10.630.10">
    <property type="entry name" value="Cytochrome P450"/>
    <property type="match status" value="1"/>
</dbReference>
<keyword evidence="6" id="KW-0479">Metal-binding</keyword>
<evidence type="ECO:0000256" key="10">
    <source>
        <dbReference type="ARBA" id="ARBA00023033"/>
    </source>
</evidence>
<dbReference type="GO" id="GO:0016705">
    <property type="term" value="F:oxidoreductase activity, acting on paired donors, with incorporation or reduction of molecular oxygen"/>
    <property type="evidence" value="ECO:0007669"/>
    <property type="project" value="InterPro"/>
</dbReference>
<evidence type="ECO:0000313" key="12">
    <source>
        <dbReference type="EMBL" id="VVA39292.1"/>
    </source>
</evidence>
<dbReference type="GO" id="GO:0004497">
    <property type="term" value="F:monooxygenase activity"/>
    <property type="evidence" value="ECO:0007669"/>
    <property type="project" value="UniProtKB-KW"/>
</dbReference>
<proteinExistence type="inferred from homology"/>
<evidence type="ECO:0000313" key="13">
    <source>
        <dbReference type="Proteomes" id="UP000327085"/>
    </source>
</evidence>
<keyword evidence="11" id="KW-0472">Membrane</keyword>
<dbReference type="GO" id="GO:0016020">
    <property type="term" value="C:membrane"/>
    <property type="evidence" value="ECO:0007669"/>
    <property type="project" value="UniProtKB-SubCell"/>
</dbReference>
<keyword evidence="9" id="KW-0408">Iron</keyword>
<keyword evidence="5" id="KW-0812">Transmembrane</keyword>
<protein>
    <submittedName>
        <fullName evidence="12">PREDICTED: cytochrome P450</fullName>
    </submittedName>
</protein>
<keyword evidence="8" id="KW-0560">Oxidoreductase</keyword>
<dbReference type="EMBL" id="CABIKO010000767">
    <property type="protein sequence ID" value="VVA39292.1"/>
    <property type="molecule type" value="Genomic_DNA"/>
</dbReference>
<comment type="subcellular location">
    <subcellularLocation>
        <location evidence="2">Membrane</location>
        <topology evidence="2">Single-pass membrane protein</topology>
    </subcellularLocation>
</comment>